<dbReference type="EMBL" id="HG672611">
    <property type="protein sequence ID" value="CDI82633.1"/>
    <property type="molecule type" value="Genomic_DNA"/>
</dbReference>
<dbReference type="Proteomes" id="UP000018050">
    <property type="component" value="Unassembled WGS sequence"/>
</dbReference>
<accession>U6GTM4</accession>
<proteinExistence type="predicted"/>
<keyword evidence="2" id="KW-1185">Reference proteome</keyword>
<evidence type="ECO:0000313" key="2">
    <source>
        <dbReference type="Proteomes" id="UP000018050"/>
    </source>
</evidence>
<gene>
    <name evidence="1" type="ORF">EAH_00067180</name>
</gene>
<reference evidence="1" key="2">
    <citation type="submission" date="2013-10" db="EMBL/GenBank/DDBJ databases">
        <authorList>
            <person name="Aslett M."/>
        </authorList>
    </citation>
    <scope>NUCLEOTIDE SEQUENCE</scope>
    <source>
        <strain evidence="1">Houghton</strain>
    </source>
</reference>
<dbReference type="AlphaFoldDB" id="U6GTM4"/>
<dbReference type="GeneID" id="25274788"/>
<reference evidence="1" key="1">
    <citation type="submission" date="2013-10" db="EMBL/GenBank/DDBJ databases">
        <title>Genomic analysis of the causative agents of coccidiosis in chickens.</title>
        <authorList>
            <person name="Reid A.J."/>
            <person name="Blake D."/>
            <person name="Billington K."/>
            <person name="Browne H."/>
            <person name="Dunn M."/>
            <person name="Hung S."/>
            <person name="Kawahara F."/>
            <person name="Miranda-Saavedra D."/>
            <person name="Mourier T."/>
            <person name="Nagra H."/>
            <person name="Otto T.D."/>
            <person name="Rawlings N."/>
            <person name="Sanchez A."/>
            <person name="Sanders M."/>
            <person name="Subramaniam C."/>
            <person name="Tay Y."/>
            <person name="Dear P."/>
            <person name="Doerig C."/>
            <person name="Gruber A."/>
            <person name="Parkinson J."/>
            <person name="Shirley M."/>
            <person name="Wan K.L."/>
            <person name="Berriman M."/>
            <person name="Tomley F."/>
            <person name="Pain A."/>
        </authorList>
    </citation>
    <scope>NUCLEOTIDE SEQUENCE</scope>
    <source>
        <strain evidence="1">Houghton</strain>
    </source>
</reference>
<sequence length="138" mass="15303">RLAEAVHSEGVFLGVSQCGVVRRLCVWRAGSVITSCYRNLVGQYLASVIEWRSGECAFWYKGRGVREVRAAVLWAGLVWMNMPELTCSEWWDAGLQLGCGGDKLPQARCGRSTVARVGDVSHALGKFACCKPFDREQF</sequence>
<evidence type="ECO:0000313" key="1">
    <source>
        <dbReference type="EMBL" id="CDI82633.1"/>
    </source>
</evidence>
<organism evidence="1 2">
    <name type="scientific">Eimeria acervulina</name>
    <name type="common">Coccidian parasite</name>
    <dbReference type="NCBI Taxonomy" id="5801"/>
    <lineage>
        <taxon>Eukaryota</taxon>
        <taxon>Sar</taxon>
        <taxon>Alveolata</taxon>
        <taxon>Apicomplexa</taxon>
        <taxon>Conoidasida</taxon>
        <taxon>Coccidia</taxon>
        <taxon>Eucoccidiorida</taxon>
        <taxon>Eimeriorina</taxon>
        <taxon>Eimeriidae</taxon>
        <taxon>Eimeria</taxon>
    </lineage>
</organism>
<name>U6GTM4_EIMAC</name>
<feature type="non-terminal residue" evidence="1">
    <location>
        <position position="1"/>
    </location>
</feature>
<protein>
    <submittedName>
        <fullName evidence="1">Uncharacterized protein</fullName>
    </submittedName>
</protein>
<dbReference type="RefSeq" id="XP_013248033.1">
    <property type="nucleotide sequence ID" value="XM_013392579.1"/>
</dbReference>
<dbReference type="VEuPathDB" id="ToxoDB:EAH_00067180"/>